<name>A0A702BIT6_SALBN</name>
<feature type="domain" description="Rhamnogalacturonase A/B/Epimerase-like pectate lyase" evidence="1">
    <location>
        <begin position="2"/>
        <end position="76"/>
    </location>
</feature>
<proteinExistence type="predicted"/>
<dbReference type="EMBL" id="DAAMHO010000005">
    <property type="protein sequence ID" value="HAC6693749.1"/>
    <property type="molecule type" value="Genomic_DNA"/>
</dbReference>
<sequence length="83" mass="8788">MSALDLGVKGDGVTDDVTAIREALITVATARRAIHFPDGVYLCSDFFSIPSHSRIYCDPGAVFKLKGSTNLGGFVVTGLNNQV</sequence>
<dbReference type="SUPFAM" id="SSF51126">
    <property type="entry name" value="Pectin lyase-like"/>
    <property type="match status" value="1"/>
</dbReference>
<comment type="caution">
    <text evidence="2">The sequence shown here is derived from an EMBL/GenBank/DDBJ whole genome shotgun (WGS) entry which is preliminary data.</text>
</comment>
<dbReference type="Gene3D" id="2.160.20.10">
    <property type="entry name" value="Single-stranded right-handed beta-helix, Pectin lyase-like"/>
    <property type="match status" value="1"/>
</dbReference>
<accession>A0A702BIT6</accession>
<dbReference type="Pfam" id="PF12708">
    <property type="entry name" value="Pect-lyase_RHGA_epim"/>
    <property type="match status" value="1"/>
</dbReference>
<reference evidence="2" key="2">
    <citation type="submission" date="2018-09" db="EMBL/GenBank/DDBJ databases">
        <authorList>
            <consortium name="NCBI Pathogen Detection Project"/>
        </authorList>
    </citation>
    <scope>NUCLEOTIDE SEQUENCE</scope>
    <source>
        <strain evidence="2">2702-77</strain>
    </source>
</reference>
<gene>
    <name evidence="2" type="ORF">G0D16_05480</name>
</gene>
<dbReference type="InterPro" id="IPR024535">
    <property type="entry name" value="RHGA/B-epi-like_pectate_lyase"/>
</dbReference>
<evidence type="ECO:0000313" key="2">
    <source>
        <dbReference type="EMBL" id="HAC6693749.1"/>
    </source>
</evidence>
<organism evidence="2">
    <name type="scientific">Salmonella bongori serovar 44:r:-</name>
    <dbReference type="NCBI Taxonomy" id="1967585"/>
    <lineage>
        <taxon>Bacteria</taxon>
        <taxon>Pseudomonadati</taxon>
        <taxon>Pseudomonadota</taxon>
        <taxon>Gammaproteobacteria</taxon>
        <taxon>Enterobacterales</taxon>
        <taxon>Enterobacteriaceae</taxon>
        <taxon>Salmonella</taxon>
    </lineage>
</organism>
<protein>
    <recommendedName>
        <fullName evidence="1">Rhamnogalacturonase A/B/Epimerase-like pectate lyase domain-containing protein</fullName>
    </recommendedName>
</protein>
<dbReference type="InterPro" id="IPR011050">
    <property type="entry name" value="Pectin_lyase_fold/virulence"/>
</dbReference>
<reference evidence="2" key="1">
    <citation type="journal article" date="2018" name="Genome Biol.">
        <title>SKESA: strategic k-mer extension for scrupulous assemblies.</title>
        <authorList>
            <person name="Souvorov A."/>
            <person name="Agarwala R."/>
            <person name="Lipman D.J."/>
        </authorList>
    </citation>
    <scope>NUCLEOTIDE SEQUENCE</scope>
    <source>
        <strain evidence="2">2702-77</strain>
    </source>
</reference>
<dbReference type="InterPro" id="IPR012334">
    <property type="entry name" value="Pectin_lyas_fold"/>
</dbReference>
<dbReference type="AlphaFoldDB" id="A0A702BIT6"/>
<evidence type="ECO:0000259" key="1">
    <source>
        <dbReference type="Pfam" id="PF12708"/>
    </source>
</evidence>